<feature type="domain" description="DUF4387" evidence="1">
    <location>
        <begin position="9"/>
        <end position="104"/>
    </location>
</feature>
<keyword evidence="3" id="KW-1185">Reference proteome</keyword>
<dbReference type="InterPro" id="IPR025496">
    <property type="entry name" value="DUF4387"/>
</dbReference>
<dbReference type="AlphaFoldDB" id="A0A1I5I1F6"/>
<dbReference type="STRING" id="1993.SAMN04489713_10739"/>
<evidence type="ECO:0000313" key="2">
    <source>
        <dbReference type="EMBL" id="SFO53871.1"/>
    </source>
</evidence>
<protein>
    <recommendedName>
        <fullName evidence="1">DUF4387 domain-containing protein</fullName>
    </recommendedName>
</protein>
<sequence>MPETPRPRLADYALEVRSKNAGPFWVTLEAFMRDEAGYRIASDAVFLNEEVVGRLYGIPARDIRIFRIASLNVVKISFPRPVSQASLHDRDVHAGQHHVPLAMLEVPDRLLAESARP</sequence>
<dbReference type="Pfam" id="PF14330">
    <property type="entry name" value="DUF4387"/>
    <property type="match status" value="1"/>
</dbReference>
<evidence type="ECO:0000313" key="3">
    <source>
        <dbReference type="Proteomes" id="UP000183413"/>
    </source>
</evidence>
<organism evidence="2 3">
    <name type="scientific">Actinomadura madurae</name>
    <dbReference type="NCBI Taxonomy" id="1993"/>
    <lineage>
        <taxon>Bacteria</taxon>
        <taxon>Bacillati</taxon>
        <taxon>Actinomycetota</taxon>
        <taxon>Actinomycetes</taxon>
        <taxon>Streptosporangiales</taxon>
        <taxon>Thermomonosporaceae</taxon>
        <taxon>Actinomadura</taxon>
    </lineage>
</organism>
<proteinExistence type="predicted"/>
<reference evidence="2 3" key="1">
    <citation type="submission" date="2016-10" db="EMBL/GenBank/DDBJ databases">
        <authorList>
            <person name="de Groot N.N."/>
        </authorList>
    </citation>
    <scope>NUCLEOTIDE SEQUENCE [LARGE SCALE GENOMIC DNA]</scope>
    <source>
        <strain evidence="2 3">DSM 43067</strain>
    </source>
</reference>
<gene>
    <name evidence="2" type="ORF">SAMN04489713_10739</name>
</gene>
<dbReference type="InParanoid" id="A0A1I5I1F6"/>
<accession>A0A1I5I1F6</accession>
<dbReference type="EMBL" id="FOVH01000007">
    <property type="protein sequence ID" value="SFO53871.1"/>
    <property type="molecule type" value="Genomic_DNA"/>
</dbReference>
<dbReference type="RefSeq" id="WP_075021882.1">
    <property type="nucleotide sequence ID" value="NZ_FOVH01000007.1"/>
</dbReference>
<dbReference type="Proteomes" id="UP000183413">
    <property type="component" value="Unassembled WGS sequence"/>
</dbReference>
<evidence type="ECO:0000259" key="1">
    <source>
        <dbReference type="Pfam" id="PF14330"/>
    </source>
</evidence>
<name>A0A1I5I1F6_9ACTN</name>
<dbReference type="eggNOG" id="ENOG5032RQZ">
    <property type="taxonomic scope" value="Bacteria"/>
</dbReference>